<reference evidence="3 4" key="1">
    <citation type="submission" date="2019-04" db="EMBL/GenBank/DDBJ databases">
        <title>Complete genome sequence of Agrobacterium tumefaciens CFBP7129.</title>
        <authorList>
            <person name="Haryono M."/>
            <person name="Lin Y.-C."/>
            <person name="Lai E.-M."/>
            <person name="Kuo C.-H."/>
        </authorList>
    </citation>
    <scope>NUCLEOTIDE SEQUENCE [LARGE SCALE GENOMIC DNA]</scope>
    <source>
        <strain evidence="3 4">CFBP7129</strain>
        <plasmid evidence="4">patcfbp7129a</plasmid>
    </source>
</reference>
<dbReference type="PANTHER" id="PTHR22911">
    <property type="entry name" value="ACYL-MALONYL CONDENSING ENZYME-RELATED"/>
    <property type="match status" value="1"/>
</dbReference>
<dbReference type="Pfam" id="PF00892">
    <property type="entry name" value="EamA"/>
    <property type="match status" value="2"/>
</dbReference>
<evidence type="ECO:0000313" key="3">
    <source>
        <dbReference type="EMBL" id="QCL98032.1"/>
    </source>
</evidence>
<feature type="transmembrane region" description="Helical" evidence="1">
    <location>
        <begin position="189"/>
        <end position="209"/>
    </location>
</feature>
<dbReference type="Proteomes" id="UP000298649">
    <property type="component" value="Plasmid pAtCFBP7129a"/>
</dbReference>
<dbReference type="GO" id="GO:0016020">
    <property type="term" value="C:membrane"/>
    <property type="evidence" value="ECO:0007669"/>
    <property type="project" value="InterPro"/>
</dbReference>
<keyword evidence="3" id="KW-0614">Plasmid</keyword>
<dbReference type="EMBL" id="CP039924">
    <property type="protein sequence ID" value="QCL98032.1"/>
    <property type="molecule type" value="Genomic_DNA"/>
</dbReference>
<dbReference type="InterPro" id="IPR000620">
    <property type="entry name" value="EamA_dom"/>
</dbReference>
<gene>
    <name evidence="3" type="ORF">CFBP7129_27690</name>
</gene>
<feature type="transmembrane region" description="Helical" evidence="1">
    <location>
        <begin position="69"/>
        <end position="91"/>
    </location>
</feature>
<keyword evidence="1" id="KW-1133">Transmembrane helix</keyword>
<feature type="transmembrane region" description="Helical" evidence="1">
    <location>
        <begin position="242"/>
        <end position="264"/>
    </location>
</feature>
<feature type="domain" description="EamA" evidence="2">
    <location>
        <begin position="129"/>
        <end position="259"/>
    </location>
</feature>
<evidence type="ECO:0000256" key="1">
    <source>
        <dbReference type="SAM" id="Phobius"/>
    </source>
</evidence>
<protein>
    <submittedName>
        <fullName evidence="3">DMT family transporter</fullName>
    </submittedName>
</protein>
<feature type="transmembrane region" description="Helical" evidence="1">
    <location>
        <begin position="98"/>
        <end position="115"/>
    </location>
</feature>
<feature type="transmembrane region" description="Helical" evidence="1">
    <location>
        <begin position="12"/>
        <end position="30"/>
    </location>
</feature>
<dbReference type="AlphaFoldDB" id="A0A4D7Z258"/>
<proteinExistence type="predicted"/>
<keyword evidence="1" id="KW-0812">Transmembrane</keyword>
<dbReference type="SUPFAM" id="SSF103481">
    <property type="entry name" value="Multidrug resistance efflux transporter EmrE"/>
    <property type="match status" value="2"/>
</dbReference>
<evidence type="ECO:0000313" key="4">
    <source>
        <dbReference type="Proteomes" id="UP000298649"/>
    </source>
</evidence>
<feature type="transmembrane region" description="Helical" evidence="1">
    <location>
        <begin position="159"/>
        <end position="177"/>
    </location>
</feature>
<organism evidence="3 4">
    <name type="scientific">Agrobacterium tumefaciens</name>
    <dbReference type="NCBI Taxonomy" id="358"/>
    <lineage>
        <taxon>Bacteria</taxon>
        <taxon>Pseudomonadati</taxon>
        <taxon>Pseudomonadota</taxon>
        <taxon>Alphaproteobacteria</taxon>
        <taxon>Hyphomicrobiales</taxon>
        <taxon>Rhizobiaceae</taxon>
        <taxon>Rhizobium/Agrobacterium group</taxon>
        <taxon>Agrobacterium</taxon>
        <taxon>Agrobacterium tumefaciens complex</taxon>
    </lineage>
</organism>
<geneLocation type="plasmid" evidence="4">
    <name>patcfbp7129a</name>
</geneLocation>
<feature type="domain" description="EamA" evidence="2">
    <location>
        <begin position="4"/>
        <end position="113"/>
    </location>
</feature>
<dbReference type="InterPro" id="IPR037185">
    <property type="entry name" value="EmrE-like"/>
</dbReference>
<feature type="transmembrane region" description="Helical" evidence="1">
    <location>
        <begin position="216"/>
        <end position="236"/>
    </location>
</feature>
<feature type="transmembrane region" description="Helical" evidence="1">
    <location>
        <begin position="127"/>
        <end position="147"/>
    </location>
</feature>
<feature type="transmembrane region" description="Helical" evidence="1">
    <location>
        <begin position="42"/>
        <end position="63"/>
    </location>
</feature>
<accession>A0A4D7Z258</accession>
<keyword evidence="1" id="KW-0472">Membrane</keyword>
<evidence type="ECO:0000259" key="2">
    <source>
        <dbReference type="Pfam" id="PF00892"/>
    </source>
</evidence>
<dbReference type="PANTHER" id="PTHR22911:SF102">
    <property type="entry name" value="MEMBRANE PROTEIN"/>
    <property type="match status" value="1"/>
</dbReference>
<name>A0A4D7Z258_AGRTU</name>
<sequence>MESDADPLSVTFYRCVIGGLVLALYGAMRGDLFGVLRLPPRVLGLALASGLLMVGNWVLFFTAMQHTGIAVATIVFHVQPFMVVLIGAFVFRERLHAATFAWIAVALIGLAFATGSSNGQTTADGSWLLGICCALGGAFFYSVVTIVAKGLTGITGPQLAFVQCLCGIALLALVVPAGPLEVSSVQWGWFAVIGVVHTGGVYMLLYNALPKLPTPLAAVLLFLYPATAIVIDAIVYGHRLGAAQYAGVGCILIASLGVSLKWGVRRHLSVSTA</sequence>